<feature type="transmembrane region" description="Helical" evidence="1">
    <location>
        <begin position="236"/>
        <end position="255"/>
    </location>
</feature>
<feature type="transmembrane region" description="Helical" evidence="1">
    <location>
        <begin position="14"/>
        <end position="34"/>
    </location>
</feature>
<sequence>MLKIIHAGRSLRELLFLITVGLVPVLSGLLVMIVQLEMKLAENAAVSVQEAVFSVDQALNRLHEAAQRALPLAGKPCESVKSVLQEQVVSRSMLRSLTLVKGNEAYCSSTSDSLDYLSALTLSGQQVDLSYGQPDRRRKMLVNFYVQGSSSGSGVIVTAYASQLRNELDAFQDGLTLLLEFGDRYIWNKGDSRDAQRPSQSEFLATALSARYGYRVKGGYAQGYTAQEIRQSMMQILPSLILVGIVTGSIVYLGLVRARSNSRDRAANVT</sequence>
<dbReference type="InterPro" id="IPR024744">
    <property type="entry name" value="CSS-motif_dom"/>
</dbReference>
<evidence type="ECO:0000313" key="3">
    <source>
        <dbReference type="EMBL" id="OUM36829.1"/>
    </source>
</evidence>
<keyword evidence="1" id="KW-0812">Transmembrane</keyword>
<reference evidence="3 4" key="1">
    <citation type="submission" date="2017-05" db="EMBL/GenBank/DDBJ databases">
        <title>Whole genome sequence of Pseudomonas putida isolate 1312 commercialized as a biostimulant.</title>
        <authorList>
            <person name="Crovadore J."/>
            <person name="Blanc P."/>
            <person name="Chablais R."/>
            <person name="Cochard B."/>
            <person name="Grizard D."/>
            <person name="Lefort F."/>
        </authorList>
    </citation>
    <scope>NUCLEOTIDE SEQUENCE [LARGE SCALE GENOMIC DNA]</scope>
    <source>
        <strain evidence="3 4">1312</strain>
    </source>
</reference>
<keyword evidence="1" id="KW-1133">Transmembrane helix</keyword>
<organism evidence="3 4">
    <name type="scientific">Pseudomonas putida</name>
    <name type="common">Arthrobacter siderocapsulatus</name>
    <dbReference type="NCBI Taxonomy" id="303"/>
    <lineage>
        <taxon>Bacteria</taxon>
        <taxon>Pseudomonadati</taxon>
        <taxon>Pseudomonadota</taxon>
        <taxon>Gammaproteobacteria</taxon>
        <taxon>Pseudomonadales</taxon>
        <taxon>Pseudomonadaceae</taxon>
        <taxon>Pseudomonas</taxon>
    </lineage>
</organism>
<evidence type="ECO:0000256" key="1">
    <source>
        <dbReference type="SAM" id="Phobius"/>
    </source>
</evidence>
<dbReference type="RefSeq" id="WP_086974938.1">
    <property type="nucleotide sequence ID" value="NZ_NFSB01000060.1"/>
</dbReference>
<keyword evidence="1" id="KW-0472">Membrane</keyword>
<evidence type="ECO:0000313" key="4">
    <source>
        <dbReference type="Proteomes" id="UP000196082"/>
    </source>
</evidence>
<feature type="domain" description="Putative cyclic diguanylate phosphodiesterase CSS motif-containing" evidence="2">
    <location>
        <begin position="41"/>
        <end position="231"/>
    </location>
</feature>
<protein>
    <recommendedName>
        <fullName evidence="2">Putative cyclic diguanylate phosphodiesterase CSS motif-containing domain-containing protein</fullName>
    </recommendedName>
</protein>
<comment type="caution">
    <text evidence="3">The sequence shown here is derived from an EMBL/GenBank/DDBJ whole genome shotgun (WGS) entry which is preliminary data.</text>
</comment>
<proteinExistence type="predicted"/>
<name>A0A1Y3LFB0_PSEPU</name>
<dbReference type="Pfam" id="PF12792">
    <property type="entry name" value="CSS-motif"/>
    <property type="match status" value="1"/>
</dbReference>
<gene>
    <name evidence="3" type="ORF">B8W72_05880</name>
</gene>
<dbReference type="AlphaFoldDB" id="A0A1Y3LFB0"/>
<dbReference type="Proteomes" id="UP000196082">
    <property type="component" value="Unassembled WGS sequence"/>
</dbReference>
<accession>A0A1Y3LFB0</accession>
<dbReference type="EMBL" id="NFSB01000060">
    <property type="protein sequence ID" value="OUM36829.1"/>
    <property type="molecule type" value="Genomic_DNA"/>
</dbReference>
<evidence type="ECO:0000259" key="2">
    <source>
        <dbReference type="Pfam" id="PF12792"/>
    </source>
</evidence>